<dbReference type="PANTHER" id="PTHR30024:SF7">
    <property type="entry name" value="NITRATE_NITRITE BINDING PROTEIN NRTA"/>
    <property type="match status" value="1"/>
</dbReference>
<reference evidence="7" key="1">
    <citation type="submission" date="2021-02" db="EMBL/GenBank/DDBJ databases">
        <authorList>
            <person name="Cremers G."/>
            <person name="Picone N."/>
        </authorList>
    </citation>
    <scope>NUCLEOTIDE SEQUENCE</scope>
    <source>
        <strain evidence="7">PQ17</strain>
    </source>
</reference>
<dbReference type="EMBL" id="CAJNOB010000012">
    <property type="protein sequence ID" value="CAF0695969.1"/>
    <property type="molecule type" value="Genomic_DNA"/>
</dbReference>
<dbReference type="Proteomes" id="UP000663859">
    <property type="component" value="Unassembled WGS sequence"/>
</dbReference>
<dbReference type="InterPro" id="IPR044527">
    <property type="entry name" value="NrtA/CpmA_ABC-bd_dom"/>
</dbReference>
<keyword evidence="4" id="KW-0997">Cell inner membrane</keyword>
<evidence type="ECO:0000313" key="7">
    <source>
        <dbReference type="EMBL" id="CAF0695969.1"/>
    </source>
</evidence>
<dbReference type="Pfam" id="PF13379">
    <property type="entry name" value="NMT1_2"/>
    <property type="match status" value="1"/>
</dbReference>
<keyword evidence="8" id="KW-1185">Reference proteome</keyword>
<accession>A0A8J2BNE4</accession>
<evidence type="ECO:0000256" key="1">
    <source>
        <dbReference type="ARBA" id="ARBA00004308"/>
    </source>
</evidence>
<keyword evidence="2" id="KW-0813">Transport</keyword>
<evidence type="ECO:0000256" key="4">
    <source>
        <dbReference type="ARBA" id="ARBA00022519"/>
    </source>
</evidence>
<keyword evidence="3" id="KW-1003">Cell membrane</keyword>
<keyword evidence="5" id="KW-0732">Signal</keyword>
<sequence>MNTSGNPPSNPPPTNGPAFTRREFVIRAARLCGISALVASLGEKWAGGAYAQEAPELSKVRVGFIALTDCAPLVVAHEKGWFRKHGIEVTLCKGASWAAIRDSLSNGDLHATHMLFGMPIASTIGLLGSPQKPMIIPWVLNRNGQSISLAVSFKGKVRADPNELRPFILEARNKGKPLTFAMTFPSGTHAMWLRYWLGAGGIHPDRDIGLITIPPPQMVANMKVGKMEGFCVGEPWNARAIAEGIGFTAINSQDIWRDHPEKVLACTEEFAERYPRTLIALLRAICEASLWLDERPENRRQAVGWLTQAAYVNCSPELILSRFLGHYDFGDGRYQEDPYYMIFFKRGCNYPQRKYAVWFLSQYRRWGMLPDPPDYQAIASKVVRPEFYGAALKSLGLPIAQENKDPERLFDGHVFDPRDPEAYALSFPIRTLRGAT</sequence>
<keyword evidence="6" id="KW-0472">Membrane</keyword>
<evidence type="ECO:0000313" key="8">
    <source>
        <dbReference type="Proteomes" id="UP000663859"/>
    </source>
</evidence>
<dbReference type="Gene3D" id="3.40.190.10">
    <property type="entry name" value="Periplasmic binding protein-like II"/>
    <property type="match status" value="2"/>
</dbReference>
<evidence type="ECO:0000256" key="6">
    <source>
        <dbReference type="ARBA" id="ARBA00023136"/>
    </source>
</evidence>
<evidence type="ECO:0000256" key="2">
    <source>
        <dbReference type="ARBA" id="ARBA00022448"/>
    </source>
</evidence>
<dbReference type="GO" id="GO:0012505">
    <property type="term" value="C:endomembrane system"/>
    <property type="evidence" value="ECO:0007669"/>
    <property type="project" value="UniProtKB-SubCell"/>
</dbReference>
<proteinExistence type="predicted"/>
<dbReference type="SUPFAM" id="SSF53850">
    <property type="entry name" value="Periplasmic binding protein-like II"/>
    <property type="match status" value="1"/>
</dbReference>
<dbReference type="PANTHER" id="PTHR30024">
    <property type="entry name" value="ALIPHATIC SULFONATES-BINDING PROTEIN-RELATED"/>
    <property type="match status" value="1"/>
</dbReference>
<name>A0A8J2BNE4_9BACT</name>
<comment type="subcellular location">
    <subcellularLocation>
        <location evidence="1">Endomembrane system</location>
    </subcellularLocation>
</comment>
<dbReference type="CDD" id="cd13553">
    <property type="entry name" value="PBP2_NrtA_CpmA_like"/>
    <property type="match status" value="1"/>
</dbReference>
<evidence type="ECO:0000256" key="5">
    <source>
        <dbReference type="ARBA" id="ARBA00022729"/>
    </source>
</evidence>
<evidence type="ECO:0000256" key="3">
    <source>
        <dbReference type="ARBA" id="ARBA00022475"/>
    </source>
</evidence>
<dbReference type="AlphaFoldDB" id="A0A8J2BNE4"/>
<dbReference type="RefSeq" id="WP_174581923.1">
    <property type="nucleotide sequence ID" value="NZ_CAJNOB010000012.1"/>
</dbReference>
<organism evidence="7 8">
    <name type="scientific">Candidatus Methylacidithermus pantelleriae</name>
    <dbReference type="NCBI Taxonomy" id="2744239"/>
    <lineage>
        <taxon>Bacteria</taxon>
        <taxon>Pseudomonadati</taxon>
        <taxon>Verrucomicrobiota</taxon>
        <taxon>Methylacidiphilae</taxon>
        <taxon>Methylacidiphilales</taxon>
        <taxon>Methylacidiphilaceae</taxon>
        <taxon>Candidatus Methylacidithermus</taxon>
    </lineage>
</organism>
<gene>
    <name evidence="7" type="primary">nrtA</name>
    <name evidence="7" type="ORF">MPNT_20072</name>
</gene>
<protein>
    <submittedName>
        <fullName evidence="7">Nitrate ABC transporter, substrate-binding protein</fullName>
    </submittedName>
</protein>
<comment type="caution">
    <text evidence="7">The sequence shown here is derived from an EMBL/GenBank/DDBJ whole genome shotgun (WGS) entry which is preliminary data.</text>
</comment>